<evidence type="ECO:0000313" key="7">
    <source>
        <dbReference type="Proteomes" id="UP000054248"/>
    </source>
</evidence>
<dbReference type="Pfam" id="PF00069">
    <property type="entry name" value="Pkinase"/>
    <property type="match status" value="1"/>
</dbReference>
<proteinExistence type="predicted"/>
<feature type="region of interest" description="Disordered" evidence="4">
    <location>
        <begin position="1"/>
        <end position="22"/>
    </location>
</feature>
<dbReference type="PANTHER" id="PTHR44329">
    <property type="entry name" value="SERINE/THREONINE-PROTEIN KINASE TNNI3K-RELATED"/>
    <property type="match status" value="1"/>
</dbReference>
<dbReference type="HOGENOM" id="CLU_000288_7_37_1"/>
<evidence type="ECO:0000313" key="6">
    <source>
        <dbReference type="EMBL" id="KIO17340.1"/>
    </source>
</evidence>
<dbReference type="SMART" id="SM00220">
    <property type="entry name" value="S_TKc"/>
    <property type="match status" value="1"/>
</dbReference>
<accession>A0A0C3PRT4</accession>
<evidence type="ECO:0000256" key="4">
    <source>
        <dbReference type="SAM" id="MobiDB-lite"/>
    </source>
</evidence>
<protein>
    <recommendedName>
        <fullName evidence="5">Protein kinase domain-containing protein</fullName>
    </recommendedName>
</protein>
<feature type="repeat" description="TPR" evidence="3">
    <location>
        <begin position="588"/>
        <end position="621"/>
    </location>
</feature>
<reference evidence="6 7" key="1">
    <citation type="submission" date="2014-04" db="EMBL/GenBank/DDBJ databases">
        <authorList>
            <consortium name="DOE Joint Genome Institute"/>
            <person name="Kuo A."/>
            <person name="Girlanda M."/>
            <person name="Perotto S."/>
            <person name="Kohler A."/>
            <person name="Nagy L.G."/>
            <person name="Floudas D."/>
            <person name="Copeland A."/>
            <person name="Barry K.W."/>
            <person name="Cichocki N."/>
            <person name="Veneault-Fourrey C."/>
            <person name="LaButti K."/>
            <person name="Lindquist E.A."/>
            <person name="Lipzen A."/>
            <person name="Lundell T."/>
            <person name="Morin E."/>
            <person name="Murat C."/>
            <person name="Sun H."/>
            <person name="Tunlid A."/>
            <person name="Henrissat B."/>
            <person name="Grigoriev I.V."/>
            <person name="Hibbett D.S."/>
            <person name="Martin F."/>
            <person name="Nordberg H.P."/>
            <person name="Cantor M.N."/>
            <person name="Hua S.X."/>
        </authorList>
    </citation>
    <scope>NUCLEOTIDE SEQUENCE [LARGE SCALE GENOMIC DNA]</scope>
    <source>
        <strain evidence="6 7">MUT 4182</strain>
    </source>
</reference>
<keyword evidence="2 3" id="KW-0802">TPR repeat</keyword>
<dbReference type="Gene3D" id="1.25.40.10">
    <property type="entry name" value="Tetratricopeptide repeat domain"/>
    <property type="match status" value="1"/>
</dbReference>
<dbReference type="OrthoDB" id="4062651at2759"/>
<dbReference type="PROSITE" id="PS50005">
    <property type="entry name" value="TPR"/>
    <property type="match status" value="1"/>
</dbReference>
<gene>
    <name evidence="6" type="ORF">M407DRAFT_32991</name>
</gene>
<evidence type="ECO:0000256" key="2">
    <source>
        <dbReference type="ARBA" id="ARBA00022803"/>
    </source>
</evidence>
<dbReference type="SUPFAM" id="SSF56112">
    <property type="entry name" value="Protein kinase-like (PK-like)"/>
    <property type="match status" value="1"/>
</dbReference>
<dbReference type="InterPro" id="IPR000719">
    <property type="entry name" value="Prot_kinase_dom"/>
</dbReference>
<name>A0A0C3PRT4_9AGAM</name>
<dbReference type="Proteomes" id="UP000054248">
    <property type="component" value="Unassembled WGS sequence"/>
</dbReference>
<feature type="domain" description="Protein kinase" evidence="5">
    <location>
        <begin position="85"/>
        <end position="377"/>
    </location>
</feature>
<dbReference type="InterPro" id="IPR051681">
    <property type="entry name" value="Ser/Thr_Kinases-Pseudokinases"/>
</dbReference>
<dbReference type="GO" id="GO:0005524">
    <property type="term" value="F:ATP binding"/>
    <property type="evidence" value="ECO:0007669"/>
    <property type="project" value="InterPro"/>
</dbReference>
<dbReference type="SUPFAM" id="SSF48452">
    <property type="entry name" value="TPR-like"/>
    <property type="match status" value="1"/>
</dbReference>
<sequence>MSRPIDGDTVMEDGSHHADADIRSSAGFEPSVRLRARIEKLAHWRVNPCSVAFYEGAPEFHGGHATVSAGYMNKYMVEMRQLEKRALGKKLDRKAIHDFLRVNEKRNSLGLRVAVKRMRVADDTDFERVLGLAIREADFLAGTAHRNIVELEGFVEDVSESTIWLVFPWADNGNLRDFIASYTCEIPERISLIDDVAQGLAYLHSRDAPICHGDLKSLNVLIYNEEEIYAKITDFGSARRLSKHDPNINTHAESQAPPVHSPSVTFNTSTKTITLTGNKYTLRWAAPELLLNDQLSLWSDIWALGWIAYEARLPNVTSDIGVVERVVEGKLPSLANDGSLALIHELCSLMEMCWKMKPTERPTAESCRRTINEMPKLAPAMFEGLKIDGSQRLWRLGQIYQSRGEYGRAFNLSVKAFERTREFGARSDIISMVRDLTQLGRGLNHYSETIALYDVIWKIYSEGSGDDFDDIANALCDLAELHRLRNKHDKALQPHSEGRETQEEERMAEALCKIAQQYRLADRHDKAIQLYTRAWGILTDLGDRKGQADALWGLANAHQCRGESDKAIPLYSDAWKIRTDLGDKKGQADALWCLADAHRCLGDYDKATPLYSRALEIRTDLDDRLASSAVAMCMMTRIAGRMLHFVEKIGNMGLKRTI</sequence>
<dbReference type="InterPro" id="IPR019734">
    <property type="entry name" value="TPR_rpt"/>
</dbReference>
<dbReference type="SMART" id="SM00028">
    <property type="entry name" value="TPR"/>
    <property type="match status" value="5"/>
</dbReference>
<dbReference type="InterPro" id="IPR008271">
    <property type="entry name" value="Ser/Thr_kinase_AS"/>
</dbReference>
<dbReference type="GO" id="GO:0004674">
    <property type="term" value="F:protein serine/threonine kinase activity"/>
    <property type="evidence" value="ECO:0007669"/>
    <property type="project" value="TreeGrafter"/>
</dbReference>
<dbReference type="Gene3D" id="1.10.510.10">
    <property type="entry name" value="Transferase(Phosphotransferase) domain 1"/>
    <property type="match status" value="1"/>
</dbReference>
<dbReference type="InterPro" id="IPR013105">
    <property type="entry name" value="TPR_2"/>
</dbReference>
<feature type="compositionally biased region" description="Basic and acidic residues" evidence="4">
    <location>
        <begin position="13"/>
        <end position="22"/>
    </location>
</feature>
<dbReference type="EMBL" id="KN823395">
    <property type="protein sequence ID" value="KIO17340.1"/>
    <property type="molecule type" value="Genomic_DNA"/>
</dbReference>
<evidence type="ECO:0000256" key="3">
    <source>
        <dbReference type="PROSITE-ProRule" id="PRU00339"/>
    </source>
</evidence>
<dbReference type="PROSITE" id="PS50011">
    <property type="entry name" value="PROTEIN_KINASE_DOM"/>
    <property type="match status" value="1"/>
</dbReference>
<dbReference type="Pfam" id="PF13424">
    <property type="entry name" value="TPR_12"/>
    <property type="match status" value="1"/>
</dbReference>
<keyword evidence="1" id="KW-0677">Repeat</keyword>
<dbReference type="PROSITE" id="PS00108">
    <property type="entry name" value="PROTEIN_KINASE_ST"/>
    <property type="match status" value="1"/>
</dbReference>
<evidence type="ECO:0000259" key="5">
    <source>
        <dbReference type="PROSITE" id="PS50011"/>
    </source>
</evidence>
<keyword evidence="7" id="KW-1185">Reference proteome</keyword>
<reference evidence="7" key="2">
    <citation type="submission" date="2015-01" db="EMBL/GenBank/DDBJ databases">
        <title>Evolutionary Origins and Diversification of the Mycorrhizal Mutualists.</title>
        <authorList>
            <consortium name="DOE Joint Genome Institute"/>
            <consortium name="Mycorrhizal Genomics Consortium"/>
            <person name="Kohler A."/>
            <person name="Kuo A."/>
            <person name="Nagy L.G."/>
            <person name="Floudas D."/>
            <person name="Copeland A."/>
            <person name="Barry K.W."/>
            <person name="Cichocki N."/>
            <person name="Veneault-Fourrey C."/>
            <person name="LaButti K."/>
            <person name="Lindquist E.A."/>
            <person name="Lipzen A."/>
            <person name="Lundell T."/>
            <person name="Morin E."/>
            <person name="Murat C."/>
            <person name="Riley R."/>
            <person name="Ohm R."/>
            <person name="Sun H."/>
            <person name="Tunlid A."/>
            <person name="Henrissat B."/>
            <person name="Grigoriev I.V."/>
            <person name="Hibbett D.S."/>
            <person name="Martin F."/>
        </authorList>
    </citation>
    <scope>NUCLEOTIDE SEQUENCE [LARGE SCALE GENOMIC DNA]</scope>
    <source>
        <strain evidence="7">MUT 4182</strain>
    </source>
</reference>
<dbReference type="Pfam" id="PF07719">
    <property type="entry name" value="TPR_2"/>
    <property type="match status" value="1"/>
</dbReference>
<dbReference type="InterPro" id="IPR011009">
    <property type="entry name" value="Kinase-like_dom_sf"/>
</dbReference>
<evidence type="ECO:0000256" key="1">
    <source>
        <dbReference type="ARBA" id="ARBA00022737"/>
    </source>
</evidence>
<organism evidence="6 7">
    <name type="scientific">Tulasnella calospora MUT 4182</name>
    <dbReference type="NCBI Taxonomy" id="1051891"/>
    <lineage>
        <taxon>Eukaryota</taxon>
        <taxon>Fungi</taxon>
        <taxon>Dikarya</taxon>
        <taxon>Basidiomycota</taxon>
        <taxon>Agaricomycotina</taxon>
        <taxon>Agaricomycetes</taxon>
        <taxon>Cantharellales</taxon>
        <taxon>Tulasnellaceae</taxon>
        <taxon>Tulasnella</taxon>
    </lineage>
</organism>
<dbReference type="AlphaFoldDB" id="A0A0C3PRT4"/>
<dbReference type="InterPro" id="IPR011990">
    <property type="entry name" value="TPR-like_helical_dom_sf"/>
</dbReference>